<dbReference type="STRING" id="1692.BMAGN_1299"/>
<evidence type="ECO:0000313" key="1">
    <source>
        <dbReference type="EMBL" id="KFI69581.1"/>
    </source>
</evidence>
<evidence type="ECO:0000313" key="2">
    <source>
        <dbReference type="Proteomes" id="UP000029052"/>
    </source>
</evidence>
<keyword evidence="1" id="KW-0808">Transferase</keyword>
<protein>
    <submittedName>
        <fullName evidence="1">Guanylate kinase</fullName>
    </submittedName>
</protein>
<comment type="caution">
    <text evidence="1">The sequence shown here is derived from an EMBL/GenBank/DDBJ whole genome shotgun (WGS) entry which is preliminary data.</text>
</comment>
<dbReference type="SUPFAM" id="SSF52540">
    <property type="entry name" value="P-loop containing nucleoside triphosphate hydrolases"/>
    <property type="match status" value="1"/>
</dbReference>
<dbReference type="Proteomes" id="UP000029052">
    <property type="component" value="Unassembled WGS sequence"/>
</dbReference>
<dbReference type="Gene3D" id="3.40.50.300">
    <property type="entry name" value="P-loop containing nucleotide triphosphate hydrolases"/>
    <property type="match status" value="1"/>
</dbReference>
<reference evidence="1 2" key="1">
    <citation type="submission" date="2014-03" db="EMBL/GenBank/DDBJ databases">
        <title>Genomics of Bifidobacteria.</title>
        <authorList>
            <person name="Ventura M."/>
            <person name="Milani C."/>
            <person name="Lugli G.A."/>
        </authorList>
    </citation>
    <scope>NUCLEOTIDE SEQUENCE [LARGE SCALE GENOMIC DNA]</scope>
    <source>
        <strain evidence="1 2">LMG 11591</strain>
    </source>
</reference>
<dbReference type="EMBL" id="JGZB01000001">
    <property type="protein sequence ID" value="KFI69581.1"/>
    <property type="molecule type" value="Genomic_DNA"/>
</dbReference>
<name>A0A087BEY1_9BIFI</name>
<accession>A0A087BEY1</accession>
<keyword evidence="1" id="KW-0418">Kinase</keyword>
<keyword evidence="2" id="KW-1185">Reference proteome</keyword>
<sequence>MRPGEVNGVTGYFMTDDELDDLKRQGKIAYDLPLFGARYAYLKEEVLSSDPYVFEMHYTMLRDWQNLVPDLVTIYLLPKDVHEAIDHVKQRHLPPEVEQGRIAELEEHYQKFMSSPELENNFDYIVYNNYDAASSEKIIHLVSDILQKQ</sequence>
<dbReference type="GO" id="GO:0016301">
    <property type="term" value="F:kinase activity"/>
    <property type="evidence" value="ECO:0007669"/>
    <property type="project" value="UniProtKB-KW"/>
</dbReference>
<dbReference type="AlphaFoldDB" id="A0A087BEY1"/>
<dbReference type="InterPro" id="IPR027417">
    <property type="entry name" value="P-loop_NTPase"/>
</dbReference>
<gene>
    <name evidence="1" type="ORF">BMAGN_1299</name>
</gene>
<organism evidence="1 2">
    <name type="scientific">Bifidobacterium magnum</name>
    <dbReference type="NCBI Taxonomy" id="1692"/>
    <lineage>
        <taxon>Bacteria</taxon>
        <taxon>Bacillati</taxon>
        <taxon>Actinomycetota</taxon>
        <taxon>Actinomycetes</taxon>
        <taxon>Bifidobacteriales</taxon>
        <taxon>Bifidobacteriaceae</taxon>
        <taxon>Bifidobacterium</taxon>
    </lineage>
</organism>
<proteinExistence type="predicted"/>